<evidence type="ECO:0000313" key="3">
    <source>
        <dbReference type="Proteomes" id="UP000037397"/>
    </source>
</evidence>
<dbReference type="InterPro" id="IPR003615">
    <property type="entry name" value="HNH_nuc"/>
</dbReference>
<dbReference type="Pfam" id="PF13392">
    <property type="entry name" value="HNH_3"/>
    <property type="match status" value="1"/>
</dbReference>
<name>A0A0L6CK23_9MICO</name>
<keyword evidence="3" id="KW-1185">Reference proteome</keyword>
<dbReference type="SUPFAM" id="SSF54060">
    <property type="entry name" value="His-Me finger endonucleases"/>
    <property type="match status" value="1"/>
</dbReference>
<evidence type="ECO:0000259" key="1">
    <source>
        <dbReference type="Pfam" id="PF13392"/>
    </source>
</evidence>
<organism evidence="2 3">
    <name type="scientific">Luteipulveratus halotolerans</name>
    <dbReference type="NCBI Taxonomy" id="1631356"/>
    <lineage>
        <taxon>Bacteria</taxon>
        <taxon>Bacillati</taxon>
        <taxon>Actinomycetota</taxon>
        <taxon>Actinomycetes</taxon>
        <taxon>Micrococcales</taxon>
        <taxon>Dermacoccaceae</taxon>
        <taxon>Luteipulveratus</taxon>
    </lineage>
</organism>
<dbReference type="EMBL" id="LAIR01000002">
    <property type="protein sequence ID" value="KNX38079.1"/>
    <property type="molecule type" value="Genomic_DNA"/>
</dbReference>
<dbReference type="AlphaFoldDB" id="A0A0L6CK23"/>
<feature type="domain" description="HNH nuclease" evidence="1">
    <location>
        <begin position="45"/>
        <end position="89"/>
    </location>
</feature>
<protein>
    <recommendedName>
        <fullName evidence="1">HNH nuclease domain-containing protein</fullName>
    </recommendedName>
</protein>
<dbReference type="OrthoDB" id="3732358at2"/>
<proteinExistence type="predicted"/>
<gene>
    <name evidence="2" type="ORF">VV01_14505</name>
</gene>
<dbReference type="STRING" id="1631356.VV01_14505"/>
<evidence type="ECO:0000313" key="2">
    <source>
        <dbReference type="EMBL" id="KNX38079.1"/>
    </source>
</evidence>
<dbReference type="Gene3D" id="3.90.75.10">
    <property type="entry name" value="Homing Intron 3 (I-ppo) Encoded Endonuclease, Chain A"/>
    <property type="match status" value="1"/>
</dbReference>
<sequence length="130" mass="14931">MANRYAPPQERFWAKVAKGDGCWEWTGATWANGYGQFNNQSRRCLAHRVSYELANGPIADGMTVDHLCRNKRCVRPEHLEAVTRGDNVRRWAATITHCPQGHEYSAENTRVWKGKRNCITCQREAKRRAA</sequence>
<accession>A0A0L6CK23</accession>
<dbReference type="InterPro" id="IPR044925">
    <property type="entry name" value="His-Me_finger_sf"/>
</dbReference>
<reference evidence="3" key="1">
    <citation type="submission" date="2015-03" db="EMBL/GenBank/DDBJ databases">
        <title>Luteipulveratus halotolerans sp. nov., a novel actinobacterium (Dermacoccaceae) from Sarawak, Malaysia.</title>
        <authorList>
            <person name="Juboi H."/>
            <person name="Basik A."/>
            <person name="Shamsul S.S."/>
            <person name="Arnold P."/>
            <person name="Schmitt E.K."/>
            <person name="Sanglier J.-J."/>
            <person name="Yeo T."/>
        </authorList>
    </citation>
    <scope>NUCLEOTIDE SEQUENCE [LARGE SCALE GENOMIC DNA]</scope>
    <source>
        <strain evidence="3">C296001</strain>
    </source>
</reference>
<dbReference type="Proteomes" id="UP000037397">
    <property type="component" value="Unassembled WGS sequence"/>
</dbReference>
<comment type="caution">
    <text evidence="2">The sequence shown here is derived from an EMBL/GenBank/DDBJ whole genome shotgun (WGS) entry which is preliminary data.</text>
</comment>
<dbReference type="InterPro" id="IPR044930">
    <property type="entry name" value="Homing_endonuclease_His-Me"/>
</dbReference>
<dbReference type="GO" id="GO:0004519">
    <property type="term" value="F:endonuclease activity"/>
    <property type="evidence" value="ECO:0007669"/>
    <property type="project" value="InterPro"/>
</dbReference>